<organism evidence="1 2">
    <name type="scientific">Pipistrellus nathusii</name>
    <name type="common">Nathusius' pipistrelle</name>
    <dbReference type="NCBI Taxonomy" id="59473"/>
    <lineage>
        <taxon>Eukaryota</taxon>
        <taxon>Metazoa</taxon>
        <taxon>Chordata</taxon>
        <taxon>Craniata</taxon>
        <taxon>Vertebrata</taxon>
        <taxon>Euteleostomi</taxon>
        <taxon>Mammalia</taxon>
        <taxon>Eutheria</taxon>
        <taxon>Laurasiatheria</taxon>
        <taxon>Chiroptera</taxon>
        <taxon>Yangochiroptera</taxon>
        <taxon>Vespertilionidae</taxon>
        <taxon>Pipistrellus</taxon>
    </lineage>
</organism>
<accession>A0ABN9ZYJ9</accession>
<reference evidence="1" key="1">
    <citation type="submission" date="2023-12" db="EMBL/GenBank/DDBJ databases">
        <authorList>
            <person name="Brown T."/>
        </authorList>
    </citation>
    <scope>NUCLEOTIDE SEQUENCE</scope>
</reference>
<sequence>MANNNGFSHPHASYSIPMSCAPAQKIIIPACSFASKPPSLSDLMADSPVSPCKSLCPPGLPRNCISEKFGDCLPSGLRKQCLLPAWFMCISIPQLFSACALNALLSSLLVVELSLSQLFCGLGDRRFLF</sequence>
<evidence type="ECO:0000313" key="1">
    <source>
        <dbReference type="EMBL" id="CAK6442903.1"/>
    </source>
</evidence>
<proteinExistence type="predicted"/>
<evidence type="ECO:0000313" key="2">
    <source>
        <dbReference type="Proteomes" id="UP001314169"/>
    </source>
</evidence>
<protein>
    <submittedName>
        <fullName evidence="1">Uncharacterized protein</fullName>
    </submittedName>
</protein>
<dbReference type="EMBL" id="OY882860">
    <property type="protein sequence ID" value="CAK6442903.1"/>
    <property type="molecule type" value="Genomic_DNA"/>
</dbReference>
<gene>
    <name evidence="1" type="ORF">MPIPNATIZW_LOCUS11209</name>
</gene>
<keyword evidence="2" id="KW-1185">Reference proteome</keyword>
<name>A0ABN9ZYJ9_PIPNA</name>
<dbReference type="Proteomes" id="UP001314169">
    <property type="component" value="Chromosome 3"/>
</dbReference>